<reference evidence="1 3" key="1">
    <citation type="submission" date="2018-05" db="EMBL/GenBank/DDBJ databases">
        <title>Genomic Encyclopedia of Type Strains, Phase IV (KMG-IV): sequencing the most valuable type-strain genomes for metagenomic binning, comparative biology and taxonomic classification.</title>
        <authorList>
            <person name="Goeker M."/>
        </authorList>
    </citation>
    <scope>NUCLEOTIDE SEQUENCE [LARGE SCALE GENOMIC DNA]</scope>
    <source>
        <strain evidence="1 3">DSM 100333</strain>
    </source>
</reference>
<protein>
    <submittedName>
        <fullName evidence="1">Uncharacterized protein</fullName>
    </submittedName>
</protein>
<evidence type="ECO:0000313" key="1">
    <source>
        <dbReference type="EMBL" id="PVX53758.1"/>
    </source>
</evidence>
<accession>A0A2U0U807</accession>
<organism evidence="1 3">
    <name type="scientific">Hallella colorans</name>
    <dbReference type="NCBI Taxonomy" id="1703337"/>
    <lineage>
        <taxon>Bacteria</taxon>
        <taxon>Pseudomonadati</taxon>
        <taxon>Bacteroidota</taxon>
        <taxon>Bacteroidia</taxon>
        <taxon>Bacteroidales</taxon>
        <taxon>Prevotellaceae</taxon>
        <taxon>Hallella</taxon>
    </lineage>
</organism>
<evidence type="ECO:0000313" key="2">
    <source>
        <dbReference type="EMBL" id="PVX54869.1"/>
    </source>
</evidence>
<feature type="non-terminal residue" evidence="1">
    <location>
        <position position="1"/>
    </location>
</feature>
<dbReference type="AlphaFoldDB" id="A0A2U0U807"/>
<gene>
    <name evidence="2" type="ORF">C7379_10898</name>
    <name evidence="1" type="ORF">C7379_10998</name>
</gene>
<keyword evidence="3" id="KW-1185">Reference proteome</keyword>
<dbReference type="EMBL" id="QENY01000009">
    <property type="protein sequence ID" value="PVX53758.1"/>
    <property type="molecule type" value="Genomic_DNA"/>
</dbReference>
<proteinExistence type="predicted"/>
<evidence type="ECO:0000313" key="3">
    <source>
        <dbReference type="Proteomes" id="UP000245870"/>
    </source>
</evidence>
<name>A0A2U0U807_9BACT</name>
<sequence length="44" mass="5420">ILRQLSPKTDTSRFSYYFSVYVNILKERFFCRANRNNFGKRVQR</sequence>
<dbReference type="Proteomes" id="UP000245870">
    <property type="component" value="Unassembled WGS sequence"/>
</dbReference>
<dbReference type="EMBL" id="QENY01000008">
    <property type="protein sequence ID" value="PVX54869.1"/>
    <property type="molecule type" value="Genomic_DNA"/>
</dbReference>
<comment type="caution">
    <text evidence="1">The sequence shown here is derived from an EMBL/GenBank/DDBJ whole genome shotgun (WGS) entry which is preliminary data.</text>
</comment>